<dbReference type="PANTHER" id="PTHR42928">
    <property type="entry name" value="TRICARBOXYLATE-BINDING PROTEIN"/>
    <property type="match status" value="1"/>
</dbReference>
<proteinExistence type="inferred from homology"/>
<evidence type="ECO:0000256" key="2">
    <source>
        <dbReference type="SAM" id="SignalP"/>
    </source>
</evidence>
<feature type="chain" id="PRO_5020485541" evidence="2">
    <location>
        <begin position="23"/>
        <end position="327"/>
    </location>
</feature>
<dbReference type="PROSITE" id="PS51318">
    <property type="entry name" value="TAT"/>
    <property type="match status" value="1"/>
</dbReference>
<dbReference type="InterPro" id="IPR042100">
    <property type="entry name" value="Bug_dom1"/>
</dbReference>
<comment type="caution">
    <text evidence="3">The sequence shown here is derived from an EMBL/GenBank/DDBJ whole genome shotgun (WGS) entry which is preliminary data.</text>
</comment>
<keyword evidence="2" id="KW-0732">Signal</keyword>
<evidence type="ECO:0000256" key="1">
    <source>
        <dbReference type="ARBA" id="ARBA00006987"/>
    </source>
</evidence>
<dbReference type="PANTHER" id="PTHR42928:SF5">
    <property type="entry name" value="BLR1237 PROTEIN"/>
    <property type="match status" value="1"/>
</dbReference>
<dbReference type="Proteomes" id="UP000295096">
    <property type="component" value="Unassembled WGS sequence"/>
</dbReference>
<feature type="signal peptide" evidence="2">
    <location>
        <begin position="1"/>
        <end position="22"/>
    </location>
</feature>
<dbReference type="AlphaFoldDB" id="A0A4R5QH01"/>
<evidence type="ECO:0000313" key="3">
    <source>
        <dbReference type="EMBL" id="TDH62039.1"/>
    </source>
</evidence>
<dbReference type="Gene3D" id="3.40.190.150">
    <property type="entry name" value="Bordetella uptake gene, domain 1"/>
    <property type="match status" value="1"/>
</dbReference>
<dbReference type="InterPro" id="IPR005064">
    <property type="entry name" value="BUG"/>
</dbReference>
<protein>
    <submittedName>
        <fullName evidence="3">Tripartite tricarboxylate transporter substrate binding protein</fullName>
    </submittedName>
</protein>
<name>A0A4R5QH01_9PROT</name>
<organism evidence="3 4">
    <name type="scientific">Dankookia rubra</name>
    <dbReference type="NCBI Taxonomy" id="1442381"/>
    <lineage>
        <taxon>Bacteria</taxon>
        <taxon>Pseudomonadati</taxon>
        <taxon>Pseudomonadota</taxon>
        <taxon>Alphaproteobacteria</taxon>
        <taxon>Acetobacterales</taxon>
        <taxon>Roseomonadaceae</taxon>
        <taxon>Dankookia</taxon>
    </lineage>
</organism>
<dbReference type="Gene3D" id="3.40.190.10">
    <property type="entry name" value="Periplasmic binding protein-like II"/>
    <property type="match status" value="1"/>
</dbReference>
<comment type="similarity">
    <text evidence="1">Belongs to the UPF0065 (bug) family.</text>
</comment>
<sequence length="327" mass="33154">MEPTRRLLLAAALPLAALPLAALPLAARAEAWPARPVRLLTGFAPGGPMDIVGRLMAGWLGGVLGQPVLVENRPGAGGNLATEAVAQAAPDGHVLLLCGPVNAINMALYPQLPFDFGRDIAPVAGIARVPLVMLVHPGVPAATAAELIALARARPGQLAMASSGNGTPQHLAGALFQQASGAALLHVPYRGSGPALADLVAGRVQVMFDALPSAIGHVRGGRLQALAVTTAEPAGALPELPTLAATLPGYEASSWYAIGAPRGTPAETVARLNQAVGAGLADPGVAARLAELGATPMPLPPAELGDLFAAELARWGRVIREARITLD</sequence>
<dbReference type="OrthoDB" id="7250553at2"/>
<accession>A0A4R5QH01</accession>
<gene>
    <name evidence="3" type="ORF">E2C06_13815</name>
</gene>
<dbReference type="CDD" id="cd13578">
    <property type="entry name" value="PBP2_Bug27"/>
    <property type="match status" value="1"/>
</dbReference>
<reference evidence="3 4" key="1">
    <citation type="journal article" date="2016" name="J. Microbiol.">
        <title>Dankookia rubra gen. nov., sp. nov., an alphaproteobacterium isolated from sediment of a shallow stream.</title>
        <authorList>
            <person name="Kim W.H."/>
            <person name="Kim D.H."/>
            <person name="Kang K."/>
            <person name="Ahn T.Y."/>
        </authorList>
    </citation>
    <scope>NUCLEOTIDE SEQUENCE [LARGE SCALE GENOMIC DNA]</scope>
    <source>
        <strain evidence="3 4">JCM30602</strain>
    </source>
</reference>
<dbReference type="SUPFAM" id="SSF53850">
    <property type="entry name" value="Periplasmic binding protein-like II"/>
    <property type="match status" value="1"/>
</dbReference>
<dbReference type="InterPro" id="IPR006311">
    <property type="entry name" value="TAT_signal"/>
</dbReference>
<dbReference type="RefSeq" id="WP_133289191.1">
    <property type="nucleotide sequence ID" value="NZ_SMSJ01000015.1"/>
</dbReference>
<dbReference type="Pfam" id="PF03401">
    <property type="entry name" value="TctC"/>
    <property type="match status" value="1"/>
</dbReference>
<evidence type="ECO:0000313" key="4">
    <source>
        <dbReference type="Proteomes" id="UP000295096"/>
    </source>
</evidence>
<dbReference type="EMBL" id="SMSJ01000015">
    <property type="protein sequence ID" value="TDH62039.1"/>
    <property type="molecule type" value="Genomic_DNA"/>
</dbReference>
<dbReference type="PIRSF" id="PIRSF017082">
    <property type="entry name" value="YflP"/>
    <property type="match status" value="1"/>
</dbReference>
<keyword evidence="4" id="KW-1185">Reference proteome</keyword>